<sequence length="247" mass="26753">MLNSPGQTSLLRRDGFTFKHFFVAHDRCAMKVGTDGVLLGAWAPVCPAPRRILDIGAGCGLIALMLAQRTGAEVFIDALELDGEAAAQAAENCASSPWAARLRVIHDDVLTYAAAERYALIVSNPPYFPVGIPCKNIGRDRARSTMTLTHEELLAAARRLVTRDGLFLLVLPSDIGGQLAARARREGWHLRYRTEVSDGPGGLPHRVLLGLSPTAGETAYSTFALRDENRAYSAAYRALTGDFYLGL</sequence>
<dbReference type="EMBL" id="CP157947">
    <property type="protein sequence ID" value="XBS68826.1"/>
    <property type="molecule type" value="Genomic_DNA"/>
</dbReference>
<accession>A0AAU7Q8Y2</accession>
<evidence type="ECO:0000256" key="2">
    <source>
        <dbReference type="ARBA" id="ARBA00022603"/>
    </source>
</evidence>
<evidence type="ECO:0000256" key="6">
    <source>
        <dbReference type="HAMAP-Rule" id="MF_01872"/>
    </source>
</evidence>
<dbReference type="GO" id="GO:0005737">
    <property type="term" value="C:cytoplasm"/>
    <property type="evidence" value="ECO:0007669"/>
    <property type="project" value="UniProtKB-SubCell"/>
</dbReference>
<feature type="domain" description="Methyltransferase small" evidence="7">
    <location>
        <begin position="49"/>
        <end position="173"/>
    </location>
</feature>
<comment type="catalytic activity">
    <reaction evidence="6">
        <text>adenosine(37) in tRNA1(Val) + S-adenosyl-L-methionine = N(6)-methyladenosine(37) in tRNA1(Val) + S-adenosyl-L-homocysteine + H(+)</text>
        <dbReference type="Rhea" id="RHEA:43160"/>
        <dbReference type="Rhea" id="RHEA-COMP:10369"/>
        <dbReference type="Rhea" id="RHEA-COMP:10370"/>
        <dbReference type="ChEBI" id="CHEBI:15378"/>
        <dbReference type="ChEBI" id="CHEBI:57856"/>
        <dbReference type="ChEBI" id="CHEBI:59789"/>
        <dbReference type="ChEBI" id="CHEBI:74411"/>
        <dbReference type="ChEBI" id="CHEBI:74449"/>
        <dbReference type="EC" id="2.1.1.223"/>
    </reaction>
</comment>
<reference evidence="8" key="1">
    <citation type="submission" date="2024-06" db="EMBL/GenBank/DDBJ databases">
        <authorList>
            <person name="Coelho C."/>
            <person name="Bento M."/>
            <person name="Garcia E."/>
            <person name="Camelo A."/>
            <person name="Brandao I."/>
            <person name="Espirito Santo C."/>
            <person name="Trovao J."/>
            <person name="Verissimo A."/>
            <person name="Costa J."/>
            <person name="Tiago I."/>
        </authorList>
    </citation>
    <scope>NUCLEOTIDE SEQUENCE</scope>
    <source>
        <strain evidence="8">KWT182</strain>
    </source>
</reference>
<dbReference type="PROSITE" id="PS00092">
    <property type="entry name" value="N6_MTASE"/>
    <property type="match status" value="1"/>
</dbReference>
<dbReference type="PANTHER" id="PTHR47739">
    <property type="entry name" value="TRNA1(VAL) (ADENINE(37)-N6)-METHYLTRANSFERASE"/>
    <property type="match status" value="1"/>
</dbReference>
<keyword evidence="3 6" id="KW-0808">Transferase</keyword>
<dbReference type="InterPro" id="IPR050210">
    <property type="entry name" value="tRNA_Adenine-N(6)_MTase"/>
</dbReference>
<dbReference type="GO" id="GO:0016430">
    <property type="term" value="F:tRNA (adenine-N6)-methyltransferase activity"/>
    <property type="evidence" value="ECO:0007669"/>
    <property type="project" value="UniProtKB-UniRule"/>
</dbReference>
<keyword evidence="2 6" id="KW-0489">Methyltransferase</keyword>
<keyword evidence="1 6" id="KW-0963">Cytoplasm</keyword>
<dbReference type="GO" id="GO:0003676">
    <property type="term" value="F:nucleic acid binding"/>
    <property type="evidence" value="ECO:0007669"/>
    <property type="project" value="InterPro"/>
</dbReference>
<dbReference type="AlphaFoldDB" id="A0AAU7Q8Y2"/>
<organism evidence="8">
    <name type="scientific">Acerihabitans sp. KWT182</name>
    <dbReference type="NCBI Taxonomy" id="3157919"/>
    <lineage>
        <taxon>Bacteria</taxon>
        <taxon>Pseudomonadati</taxon>
        <taxon>Pseudomonadota</taxon>
        <taxon>Gammaproteobacteria</taxon>
        <taxon>Enterobacterales</taxon>
        <taxon>Pectobacteriaceae</taxon>
        <taxon>Acerihabitans</taxon>
    </lineage>
</organism>
<evidence type="ECO:0000256" key="4">
    <source>
        <dbReference type="ARBA" id="ARBA00022691"/>
    </source>
</evidence>
<dbReference type="EC" id="2.1.1.223" evidence="6"/>
<evidence type="ECO:0000256" key="5">
    <source>
        <dbReference type="ARBA" id="ARBA00022694"/>
    </source>
</evidence>
<dbReference type="PANTHER" id="PTHR47739:SF1">
    <property type="entry name" value="TRNA1(VAL) (ADENINE(37)-N6)-METHYLTRANSFERASE"/>
    <property type="match status" value="1"/>
</dbReference>
<comment type="subcellular location">
    <subcellularLocation>
        <location evidence="6">Cytoplasm</location>
    </subcellularLocation>
</comment>
<evidence type="ECO:0000256" key="1">
    <source>
        <dbReference type="ARBA" id="ARBA00022490"/>
    </source>
</evidence>
<evidence type="ECO:0000313" key="8">
    <source>
        <dbReference type="EMBL" id="XBS68826.1"/>
    </source>
</evidence>
<dbReference type="Gene3D" id="3.40.50.150">
    <property type="entry name" value="Vaccinia Virus protein VP39"/>
    <property type="match status" value="1"/>
</dbReference>
<dbReference type="CDD" id="cd02440">
    <property type="entry name" value="AdoMet_MTases"/>
    <property type="match status" value="1"/>
</dbReference>
<comment type="function">
    <text evidence="6">Specifically methylates the adenine in position 37 of tRNA(1)(Val) (anticodon cmo5UAC).</text>
</comment>
<name>A0AAU7Q8Y2_9GAMM</name>
<dbReference type="InterPro" id="IPR022882">
    <property type="entry name" value="tRNA_adenine-N6_MeTrfase"/>
</dbReference>
<dbReference type="InterPro" id="IPR007848">
    <property type="entry name" value="Small_mtfrase_dom"/>
</dbReference>
<gene>
    <name evidence="8" type="ORF">ABK905_19970</name>
</gene>
<dbReference type="GO" id="GO:0032259">
    <property type="term" value="P:methylation"/>
    <property type="evidence" value="ECO:0007669"/>
    <property type="project" value="UniProtKB-KW"/>
</dbReference>
<proteinExistence type="inferred from homology"/>
<keyword evidence="5 6" id="KW-0819">tRNA processing</keyword>
<dbReference type="InterPro" id="IPR002052">
    <property type="entry name" value="DNA_methylase_N6_adenine_CS"/>
</dbReference>
<protein>
    <recommendedName>
        <fullName evidence="6">tRNA1(Val) (adenine(37)-N6)-methyltransferase</fullName>
        <ecNumber evidence="6">2.1.1.223</ecNumber>
    </recommendedName>
    <alternativeName>
        <fullName evidence="6">tRNA m6A37 methyltransferase</fullName>
    </alternativeName>
</protein>
<evidence type="ECO:0000259" key="7">
    <source>
        <dbReference type="Pfam" id="PF05175"/>
    </source>
</evidence>
<dbReference type="Pfam" id="PF05175">
    <property type="entry name" value="MTS"/>
    <property type="match status" value="1"/>
</dbReference>
<dbReference type="SUPFAM" id="SSF53335">
    <property type="entry name" value="S-adenosyl-L-methionine-dependent methyltransferases"/>
    <property type="match status" value="1"/>
</dbReference>
<dbReference type="HAMAP" id="MF_01872">
    <property type="entry name" value="tRNA_methyltr_YfiC"/>
    <property type="match status" value="1"/>
</dbReference>
<comment type="similarity">
    <text evidence="6">Belongs to the methyltransferase superfamily. tRNA (adenine-N(6)-)-methyltransferase family.</text>
</comment>
<dbReference type="InterPro" id="IPR029063">
    <property type="entry name" value="SAM-dependent_MTases_sf"/>
</dbReference>
<dbReference type="GO" id="GO:0008033">
    <property type="term" value="P:tRNA processing"/>
    <property type="evidence" value="ECO:0007669"/>
    <property type="project" value="UniProtKB-UniRule"/>
</dbReference>
<keyword evidence="4 6" id="KW-0949">S-adenosyl-L-methionine</keyword>
<evidence type="ECO:0000256" key="3">
    <source>
        <dbReference type="ARBA" id="ARBA00022679"/>
    </source>
</evidence>